<comment type="caution">
    <text evidence="2">The sequence shown here is derived from an EMBL/GenBank/DDBJ whole genome shotgun (WGS) entry which is preliminary data.</text>
</comment>
<dbReference type="InterPro" id="IPR011047">
    <property type="entry name" value="Quinoprotein_ADH-like_sf"/>
</dbReference>
<name>A0A1A0HHA6_9ASCO</name>
<dbReference type="InterPro" id="IPR036322">
    <property type="entry name" value="WD40_repeat_dom_sf"/>
</dbReference>
<reference evidence="2 3" key="1">
    <citation type="submission" date="2016-05" db="EMBL/GenBank/DDBJ databases">
        <title>Comparative genomics of biotechnologically important yeasts.</title>
        <authorList>
            <consortium name="DOE Joint Genome Institute"/>
            <person name="Riley R."/>
            <person name="Haridas S."/>
            <person name="Wolfe K.H."/>
            <person name="Lopes M.R."/>
            <person name="Hittinger C.T."/>
            <person name="Goker M."/>
            <person name="Salamov A."/>
            <person name="Wisecaver J."/>
            <person name="Long T.M."/>
            <person name="Aerts A.L."/>
            <person name="Barry K."/>
            <person name="Choi C."/>
            <person name="Clum A."/>
            <person name="Coughlan A.Y."/>
            <person name="Deshpande S."/>
            <person name="Douglass A.P."/>
            <person name="Hanson S.J."/>
            <person name="Klenk H.-P."/>
            <person name="LaButti K."/>
            <person name="Lapidus A."/>
            <person name="Lindquist E."/>
            <person name="Lipzen A."/>
            <person name="Meier-kolthoff J.P."/>
            <person name="Ohm R.A."/>
            <person name="Otillar R.P."/>
            <person name="Pangilinan J."/>
            <person name="Peng Y."/>
            <person name="Rokas A."/>
            <person name="Rosa C.A."/>
            <person name="Scheuner C."/>
            <person name="Sibirny A.A."/>
            <person name="Slot J.C."/>
            <person name="Stielow J.B."/>
            <person name="Sun H."/>
            <person name="Kurtzman C.P."/>
            <person name="Blackwell M."/>
            <person name="Grigoriev I.V."/>
            <person name="Jeffries T.W."/>
        </authorList>
    </citation>
    <scope>NUCLEOTIDE SEQUENCE [LARGE SCALE GENOMIC DNA]</scope>
    <source>
        <strain evidence="2 3">NRRL YB-4993</strain>
    </source>
</reference>
<dbReference type="OrthoDB" id="4089169at2759"/>
<evidence type="ECO:0000313" key="3">
    <source>
        <dbReference type="Proteomes" id="UP000092555"/>
    </source>
</evidence>
<dbReference type="EMBL" id="LXTC01000001">
    <property type="protein sequence ID" value="OBA23564.1"/>
    <property type="molecule type" value="Genomic_DNA"/>
</dbReference>
<protein>
    <submittedName>
        <fullName evidence="2">Uncharacterized protein</fullName>
    </submittedName>
</protein>
<proteinExistence type="predicted"/>
<dbReference type="STRING" id="869754.A0A1A0HHA6"/>
<evidence type="ECO:0000313" key="2">
    <source>
        <dbReference type="EMBL" id="OBA23564.1"/>
    </source>
</evidence>
<dbReference type="Proteomes" id="UP000092555">
    <property type="component" value="Unassembled WGS sequence"/>
</dbReference>
<feature type="region of interest" description="Disordered" evidence="1">
    <location>
        <begin position="1"/>
        <end position="22"/>
    </location>
</feature>
<accession>A0A1A0HHA6</accession>
<sequence>MSGTQIHKVLTHAQGGQRLGTSSATWNKIKQAAADTRNKHPGPGEPVLETKPASCLESAPPVLVENGPNGEVCIWYEAQHTYEIWNWRAAGPYALHREDGPVHTHDFYDAATTGAEPYSGDTLALVSRFEAPGRAVAAMAFVAAENGSIFVSAYAHAGHFYVEARADSRVQEFLLPAYLLGSDILLKGSLRFVVVSSSSGFLYVLRCIETPDALLEEANCDGSLQAVYSHSTRTLVEKYGIEDTSSSTILLKTATFDGSAIYDIVGTWLVYCPMRMETEYYKSLMRSTDESCLKPKGPRTGAGNAYTSVKLPPKGPLFFRAASSLANSAIDRLFKLSQIGTKKVKTYWSPEHSFFDKDVSLHTISTSVSNALYSTASKIKKQADMIGENETVKIIDLSNGQIMATFKPPGGISHLSLSSYDLLLAQATYRGDSFYLWDLYKLPNEVSFVGKFVRGKTSAVIKEIFWFVNNKALDGLPVTNSGFGCISKKTGSVHWYNINYLFCANENDNFPNTMELLPQTIPKNGQFLDSWILPSINAVKLLKLPGFSNMPNNMSHDGLAPSLSLDLHRCNQLAFIDSALNLRLVSPMNGKHTFKYKLNQKPAASIAYSDGPSYSTWNPFAYSDTGSCHTQQNFDAPLSQTEIETCNPFPGITKDRNVTISSYAFNSNKRDSFWDYFSTFGNEVPQSVHEFTGSGKYETPNLSSEDLEEHLKEGLIIIPEATDD</sequence>
<dbReference type="SUPFAM" id="SSF50998">
    <property type="entry name" value="Quinoprotein alcohol dehydrogenase-like"/>
    <property type="match status" value="1"/>
</dbReference>
<dbReference type="AlphaFoldDB" id="A0A1A0HHA6"/>
<dbReference type="SUPFAM" id="SSF50978">
    <property type="entry name" value="WD40 repeat-like"/>
    <property type="match status" value="1"/>
</dbReference>
<evidence type="ECO:0000256" key="1">
    <source>
        <dbReference type="SAM" id="MobiDB-lite"/>
    </source>
</evidence>
<organism evidence="2 3">
    <name type="scientific">Metschnikowia bicuspidata var. bicuspidata NRRL YB-4993</name>
    <dbReference type="NCBI Taxonomy" id="869754"/>
    <lineage>
        <taxon>Eukaryota</taxon>
        <taxon>Fungi</taxon>
        <taxon>Dikarya</taxon>
        <taxon>Ascomycota</taxon>
        <taxon>Saccharomycotina</taxon>
        <taxon>Pichiomycetes</taxon>
        <taxon>Metschnikowiaceae</taxon>
        <taxon>Metschnikowia</taxon>
    </lineage>
</organism>
<dbReference type="GeneID" id="30032440"/>
<gene>
    <name evidence="2" type="ORF">METBIDRAFT_9816</name>
</gene>
<keyword evidence="3" id="KW-1185">Reference proteome</keyword>
<dbReference type="RefSeq" id="XP_018714045.1">
    <property type="nucleotide sequence ID" value="XM_018859465.1"/>
</dbReference>